<dbReference type="InterPro" id="IPR009734">
    <property type="entry name" value="Myoviridae_GpU"/>
</dbReference>
<protein>
    <submittedName>
        <fullName evidence="1">Phage tail protein</fullName>
    </submittedName>
</protein>
<dbReference type="EMBL" id="CP067977">
    <property type="protein sequence ID" value="QQQ17738.1"/>
    <property type="molecule type" value="Genomic_DNA"/>
</dbReference>
<dbReference type="Proteomes" id="UP000595448">
    <property type="component" value="Chromosome"/>
</dbReference>
<dbReference type="RefSeq" id="WP_201102114.1">
    <property type="nucleotide sequence ID" value="NZ_CP067977.1"/>
</dbReference>
<reference evidence="1 2" key="1">
    <citation type="submission" date="2021-01" db="EMBL/GenBank/DDBJ databases">
        <title>Brevundimonas vitis sp. nov., an bacterium isolated from grape (Vitis vinifera).</title>
        <authorList>
            <person name="Jiang L."/>
            <person name="Lee J."/>
        </authorList>
    </citation>
    <scope>NUCLEOTIDE SEQUENCE [LARGE SCALE GENOMIC DNA]</scope>
    <source>
        <strain evidence="1 2">GRTSA-9</strain>
    </source>
</reference>
<organism evidence="1 2">
    <name type="scientific">Brevundimonas vitisensis</name>
    <dbReference type="NCBI Taxonomy" id="2800818"/>
    <lineage>
        <taxon>Bacteria</taxon>
        <taxon>Pseudomonadati</taxon>
        <taxon>Pseudomonadota</taxon>
        <taxon>Alphaproteobacteria</taxon>
        <taxon>Caulobacterales</taxon>
        <taxon>Caulobacteraceae</taxon>
        <taxon>Brevundimonas</taxon>
    </lineage>
</organism>
<keyword evidence="2" id="KW-1185">Reference proteome</keyword>
<proteinExistence type="predicted"/>
<dbReference type="Pfam" id="PF06995">
    <property type="entry name" value="Phage_P2_GpU"/>
    <property type="match status" value="1"/>
</dbReference>
<sequence length="130" mass="14478">MAEVLMTLGDIRFSVTEGAYQRLSRRLEIVVSRQARAGRQAARQVLGEDETIEIEGICYPGQRHARDRVDSFRALARTYKPALLTDGTGAVWGLFTIEGVDERGSDFTPEGIAQRQDFRISLGAYGEDAR</sequence>
<gene>
    <name evidence="1" type="ORF">JIP62_10380</name>
</gene>
<evidence type="ECO:0000313" key="1">
    <source>
        <dbReference type="EMBL" id="QQQ17738.1"/>
    </source>
</evidence>
<evidence type="ECO:0000313" key="2">
    <source>
        <dbReference type="Proteomes" id="UP000595448"/>
    </source>
</evidence>
<accession>A0ABX7BJK0</accession>
<name>A0ABX7BJK0_9CAUL</name>